<dbReference type="Gene3D" id="3.40.50.720">
    <property type="entry name" value="NAD(P)-binding Rossmann-like Domain"/>
    <property type="match status" value="1"/>
</dbReference>
<comment type="pathway">
    <text evidence="2 11">Cofactor biosynthesis; (R)-pantothenate biosynthesis; (R)-pantoate from 3-methyl-2-oxobutanoate: step 2/2.</text>
</comment>
<dbReference type="GO" id="GO:0008677">
    <property type="term" value="F:2-dehydropantoate 2-reductase activity"/>
    <property type="evidence" value="ECO:0007669"/>
    <property type="project" value="UniProtKB-EC"/>
</dbReference>
<dbReference type="InterPro" id="IPR003710">
    <property type="entry name" value="ApbA"/>
</dbReference>
<dbReference type="RefSeq" id="WP_061072841.1">
    <property type="nucleotide sequence ID" value="NZ_CP014060.2"/>
</dbReference>
<evidence type="ECO:0000256" key="10">
    <source>
        <dbReference type="ARBA" id="ARBA00048793"/>
    </source>
</evidence>
<evidence type="ECO:0000256" key="7">
    <source>
        <dbReference type="ARBA" id="ARBA00022857"/>
    </source>
</evidence>
<reference evidence="15" key="1">
    <citation type="submission" date="2015-12" db="EMBL/GenBank/DDBJ databases">
        <title>FDA dAtabase for Regulatory Grade micrObial Sequences (FDA-ARGOS): Supporting development and validation of Infectious Disease Dx tests.</title>
        <authorList>
            <person name="Case J."/>
            <person name="Tallon L."/>
            <person name="Sadzewicz L."/>
            <person name="Sengamalay N."/>
            <person name="Ott S."/>
            <person name="Godinez A."/>
            <person name="Nagaraj S."/>
            <person name="Nadendla S."/>
            <person name="Sichtig H."/>
        </authorList>
    </citation>
    <scope>NUCLEOTIDE SEQUENCE [LARGE SCALE GENOMIC DNA]</scope>
    <source>
        <strain evidence="15">FDAARGOS_147</strain>
    </source>
</reference>
<comment type="function">
    <text evidence="1 11">Catalyzes the NADPH-dependent reduction of ketopantoate into pantoic acid.</text>
</comment>
<dbReference type="GO" id="GO:0005737">
    <property type="term" value="C:cytoplasm"/>
    <property type="evidence" value="ECO:0007669"/>
    <property type="project" value="TreeGrafter"/>
</dbReference>
<evidence type="ECO:0000256" key="3">
    <source>
        <dbReference type="ARBA" id="ARBA00007870"/>
    </source>
</evidence>
<dbReference type="AlphaFoldDB" id="A0A109XX32"/>
<dbReference type="NCBIfam" id="TIGR00745">
    <property type="entry name" value="apbA_panE"/>
    <property type="match status" value="1"/>
</dbReference>
<gene>
    <name evidence="14" type="ORF">AL504_18900</name>
</gene>
<dbReference type="PANTHER" id="PTHR21708:SF26">
    <property type="entry name" value="2-DEHYDROPANTOATE 2-REDUCTASE"/>
    <property type="match status" value="1"/>
</dbReference>
<dbReference type="UniPathway" id="UPA00028">
    <property type="reaction ID" value="UER00004"/>
</dbReference>
<evidence type="ECO:0000256" key="5">
    <source>
        <dbReference type="ARBA" id="ARBA00019465"/>
    </source>
</evidence>
<dbReference type="PANTHER" id="PTHR21708">
    <property type="entry name" value="PROBABLE 2-DEHYDROPANTOATE 2-REDUCTASE"/>
    <property type="match status" value="1"/>
</dbReference>
<dbReference type="FunFam" id="1.10.1040.10:FF:000017">
    <property type="entry name" value="2-dehydropantoate 2-reductase"/>
    <property type="match status" value="1"/>
</dbReference>
<evidence type="ECO:0000256" key="6">
    <source>
        <dbReference type="ARBA" id="ARBA00022655"/>
    </source>
</evidence>
<dbReference type="FunFam" id="3.40.50.720:FF:000307">
    <property type="entry name" value="2-dehydropantoate 2-reductase"/>
    <property type="match status" value="1"/>
</dbReference>
<evidence type="ECO:0000259" key="12">
    <source>
        <dbReference type="Pfam" id="PF02558"/>
    </source>
</evidence>
<evidence type="ECO:0000256" key="8">
    <source>
        <dbReference type="ARBA" id="ARBA00023002"/>
    </source>
</evidence>
<dbReference type="InterPro" id="IPR008927">
    <property type="entry name" value="6-PGluconate_DH-like_C_sf"/>
</dbReference>
<dbReference type="InterPro" id="IPR013332">
    <property type="entry name" value="KPR_N"/>
</dbReference>
<dbReference type="EC" id="1.1.1.169" evidence="4 11"/>
<protein>
    <recommendedName>
        <fullName evidence="5 11">2-dehydropantoate 2-reductase</fullName>
        <ecNumber evidence="4 11">1.1.1.169</ecNumber>
    </recommendedName>
    <alternativeName>
        <fullName evidence="9 11">Ketopantoate reductase</fullName>
    </alternativeName>
</protein>
<evidence type="ECO:0000256" key="4">
    <source>
        <dbReference type="ARBA" id="ARBA00013014"/>
    </source>
</evidence>
<evidence type="ECO:0000256" key="11">
    <source>
        <dbReference type="RuleBase" id="RU362068"/>
    </source>
</evidence>
<dbReference type="NCBIfam" id="NF005094">
    <property type="entry name" value="PRK06522.2-5"/>
    <property type="match status" value="1"/>
</dbReference>
<proteinExistence type="inferred from homology"/>
<comment type="similarity">
    <text evidence="3 11">Belongs to the ketopantoate reductase family.</text>
</comment>
<accession>A0A109XX32</accession>
<dbReference type="InterPro" id="IPR051402">
    <property type="entry name" value="KPR-Related"/>
</dbReference>
<dbReference type="SUPFAM" id="SSF48179">
    <property type="entry name" value="6-phosphogluconate dehydrogenase C-terminal domain-like"/>
    <property type="match status" value="1"/>
</dbReference>
<evidence type="ECO:0000256" key="2">
    <source>
        <dbReference type="ARBA" id="ARBA00004994"/>
    </source>
</evidence>
<keyword evidence="6 11" id="KW-0566">Pantothenate biosynthesis</keyword>
<comment type="catalytic activity">
    <reaction evidence="10 11">
        <text>(R)-pantoate + NADP(+) = 2-dehydropantoate + NADPH + H(+)</text>
        <dbReference type="Rhea" id="RHEA:16233"/>
        <dbReference type="ChEBI" id="CHEBI:11561"/>
        <dbReference type="ChEBI" id="CHEBI:15378"/>
        <dbReference type="ChEBI" id="CHEBI:15980"/>
        <dbReference type="ChEBI" id="CHEBI:57783"/>
        <dbReference type="ChEBI" id="CHEBI:58349"/>
        <dbReference type="EC" id="1.1.1.169"/>
    </reaction>
</comment>
<organism evidence="14 15">
    <name type="scientific">Alcaligenes xylosoxydans xylosoxydans</name>
    <name type="common">Achromobacter xylosoxidans</name>
    <dbReference type="NCBI Taxonomy" id="85698"/>
    <lineage>
        <taxon>Bacteria</taxon>
        <taxon>Pseudomonadati</taxon>
        <taxon>Pseudomonadota</taxon>
        <taxon>Betaproteobacteria</taxon>
        <taxon>Burkholderiales</taxon>
        <taxon>Alcaligenaceae</taxon>
        <taxon>Achromobacter</taxon>
    </lineage>
</organism>
<sequence length="308" mass="32785">MKLLFLGAGGTGGYFGGRAAQAGADVTFLVREARARRLREQGLRIESPFGDVTLQPQLATADTLKGFYDVVVLSCKAYDLQSAIDAIRPAVGPDTAVLPIMNGVLQYDVLDREFEPHRVLGGLCQINATLGPEGQVVHLGKHASIVFGERAGPARSARCVALAEALAGGEYVSRLSEDIHQDIWEKYVFLATLAAATCLMRGTVGQIASTDDGADIVRGLLRESQSVAAASGHAVRPDADAAALKILTDPSQAMTASMFRDLRQGLPVEADHIVGDMVRRARTLGVDATCLRTAYTHLQVYQAQRAAA</sequence>
<dbReference type="GO" id="GO:0015940">
    <property type="term" value="P:pantothenate biosynthetic process"/>
    <property type="evidence" value="ECO:0007669"/>
    <property type="project" value="UniProtKB-UniPathway"/>
</dbReference>
<dbReference type="SUPFAM" id="SSF51735">
    <property type="entry name" value="NAD(P)-binding Rossmann-fold domains"/>
    <property type="match status" value="1"/>
</dbReference>
<name>A0A109XX32_ALCXX</name>
<evidence type="ECO:0000313" key="15">
    <source>
        <dbReference type="Proteomes" id="UP000060602"/>
    </source>
</evidence>
<dbReference type="InterPro" id="IPR036291">
    <property type="entry name" value="NAD(P)-bd_dom_sf"/>
</dbReference>
<keyword evidence="7 11" id="KW-0521">NADP</keyword>
<evidence type="ECO:0000256" key="1">
    <source>
        <dbReference type="ARBA" id="ARBA00002919"/>
    </source>
</evidence>
<feature type="domain" description="Ketopantoate reductase C-terminal" evidence="13">
    <location>
        <begin position="178"/>
        <end position="302"/>
    </location>
</feature>
<evidence type="ECO:0000256" key="9">
    <source>
        <dbReference type="ARBA" id="ARBA00032024"/>
    </source>
</evidence>
<dbReference type="InterPro" id="IPR013328">
    <property type="entry name" value="6PGD_dom2"/>
</dbReference>
<evidence type="ECO:0000259" key="13">
    <source>
        <dbReference type="Pfam" id="PF08546"/>
    </source>
</evidence>
<keyword evidence="8 11" id="KW-0560">Oxidoreductase</keyword>
<dbReference type="EMBL" id="CP014060">
    <property type="protein sequence ID" value="AMG37893.1"/>
    <property type="molecule type" value="Genomic_DNA"/>
</dbReference>
<dbReference type="InterPro" id="IPR013752">
    <property type="entry name" value="KPA_reductase"/>
</dbReference>
<dbReference type="Pfam" id="PF02558">
    <property type="entry name" value="ApbA"/>
    <property type="match status" value="1"/>
</dbReference>
<dbReference type="Gene3D" id="1.10.1040.10">
    <property type="entry name" value="N-(1-d-carboxylethyl)-l-norvaline Dehydrogenase, domain 2"/>
    <property type="match status" value="1"/>
</dbReference>
<dbReference type="Proteomes" id="UP000060602">
    <property type="component" value="Chromosome"/>
</dbReference>
<feature type="domain" description="Ketopantoate reductase N-terminal" evidence="12">
    <location>
        <begin position="5"/>
        <end position="151"/>
    </location>
</feature>
<dbReference type="Pfam" id="PF08546">
    <property type="entry name" value="ApbA_C"/>
    <property type="match status" value="1"/>
</dbReference>
<evidence type="ECO:0000313" key="14">
    <source>
        <dbReference type="EMBL" id="AMG37893.1"/>
    </source>
</evidence>